<gene>
    <name evidence="1" type="ORF">O6H91_04G108700</name>
</gene>
<comment type="caution">
    <text evidence="1">The sequence shown here is derived from an EMBL/GenBank/DDBJ whole genome shotgun (WGS) entry which is preliminary data.</text>
</comment>
<reference evidence="2" key="1">
    <citation type="journal article" date="2024" name="Proc. Natl. Acad. Sci. U.S.A.">
        <title>Extraordinary preservation of gene collinearity over three hundred million years revealed in homosporous lycophytes.</title>
        <authorList>
            <person name="Li C."/>
            <person name="Wickell D."/>
            <person name="Kuo L.Y."/>
            <person name="Chen X."/>
            <person name="Nie B."/>
            <person name="Liao X."/>
            <person name="Peng D."/>
            <person name="Ji J."/>
            <person name="Jenkins J."/>
            <person name="Williams M."/>
            <person name="Shu S."/>
            <person name="Plott C."/>
            <person name="Barry K."/>
            <person name="Rajasekar S."/>
            <person name="Grimwood J."/>
            <person name="Han X."/>
            <person name="Sun S."/>
            <person name="Hou Z."/>
            <person name="He W."/>
            <person name="Dai G."/>
            <person name="Sun C."/>
            <person name="Schmutz J."/>
            <person name="Leebens-Mack J.H."/>
            <person name="Li F.W."/>
            <person name="Wang L."/>
        </authorList>
    </citation>
    <scope>NUCLEOTIDE SEQUENCE [LARGE SCALE GENOMIC DNA]</scope>
    <source>
        <strain evidence="2">cv. PW_Plant_1</strain>
    </source>
</reference>
<accession>A0ACC2E0H1</accession>
<protein>
    <submittedName>
        <fullName evidence="1">Uncharacterized protein</fullName>
    </submittedName>
</protein>
<evidence type="ECO:0000313" key="1">
    <source>
        <dbReference type="EMBL" id="KAJ7559969.1"/>
    </source>
</evidence>
<dbReference type="Proteomes" id="UP001162992">
    <property type="component" value="Chromosome 4"/>
</dbReference>
<proteinExistence type="predicted"/>
<keyword evidence="2" id="KW-1185">Reference proteome</keyword>
<dbReference type="EMBL" id="CM055095">
    <property type="protein sequence ID" value="KAJ7559969.1"/>
    <property type="molecule type" value="Genomic_DNA"/>
</dbReference>
<evidence type="ECO:0000313" key="2">
    <source>
        <dbReference type="Proteomes" id="UP001162992"/>
    </source>
</evidence>
<organism evidence="1 2">
    <name type="scientific">Diphasiastrum complanatum</name>
    <name type="common">Issler's clubmoss</name>
    <name type="synonym">Lycopodium complanatum</name>
    <dbReference type="NCBI Taxonomy" id="34168"/>
    <lineage>
        <taxon>Eukaryota</taxon>
        <taxon>Viridiplantae</taxon>
        <taxon>Streptophyta</taxon>
        <taxon>Embryophyta</taxon>
        <taxon>Tracheophyta</taxon>
        <taxon>Lycopodiopsida</taxon>
        <taxon>Lycopodiales</taxon>
        <taxon>Lycopodiaceae</taxon>
        <taxon>Lycopodioideae</taxon>
        <taxon>Diphasiastrum</taxon>
    </lineage>
</organism>
<sequence length="459" mass="52343">MPRWILLNRSISCGRMILLFWPLLFLFVLLTQVPSSFRSQLQAMLSPHLIADLRSSSSAHRSMIRTDKFVEVPQIIWGLNNQKIAVARAALTARYLNRTLVMPTLSESVFHNITHPARPLPFDNLFSLDAFNSRCKGFVAMARKSKVSKELVALTVSKGSGRRWTVERDLAQLNDCRKQGVDKHGYLKLDGKHPFLWHDHWPVKDYARVFRCLVLTDSLLSDVADIQSKLRQRSARLGLGAREGDQYIIGRDAWRMQEKQNSHLSMPSALHYVAVHMRIERDWMIHCKNTENAFMRKGKIAKICSSKQEIIDRVSKVSNLRKPSIVYLAVADDLLNDTSLMNGWSKDLIPYEKKRLGVLHTYGNHPYTIQAALDYEICLRASIFIGNSYSTFSSLVVLERTLMNERAESSDICMAASPSYAYNLAGKDGGPRLWGTGSHGRNSNRLIGVRDRHMLLFVW</sequence>
<name>A0ACC2E0H1_DIPCM</name>